<dbReference type="Gene3D" id="3.30.565.10">
    <property type="entry name" value="Histidine kinase-like ATPase, C-terminal domain"/>
    <property type="match status" value="1"/>
</dbReference>
<evidence type="ECO:0000256" key="12">
    <source>
        <dbReference type="SAM" id="Phobius"/>
    </source>
</evidence>
<dbReference type="CDD" id="cd06225">
    <property type="entry name" value="HAMP"/>
    <property type="match status" value="1"/>
</dbReference>
<reference evidence="15 16" key="1">
    <citation type="journal article" date="2013" name="Int. J. Syst. Evol. Microbiol.">
        <title>Ilumatobacter nonamiense sp. nov. and Ilumatobacter coccineum sp. nov., isolated from seashore sand.</title>
        <authorList>
            <person name="Matsumoto A."/>
            <person name="Kasai H."/>
            <person name="Matsuo Y."/>
            <person name="Shizuri Y."/>
            <person name="Ichikawa N."/>
            <person name="Fujita N."/>
            <person name="Omura S."/>
            <person name="Takahashi Y."/>
        </authorList>
    </citation>
    <scope>NUCLEOTIDE SEQUENCE [LARGE SCALE GENOMIC DNA]</scope>
    <source>
        <strain evidence="16">NBRC 103263 / KCTC 29153 / YM16-304</strain>
    </source>
</reference>
<dbReference type="Pfam" id="PF02518">
    <property type="entry name" value="HATPase_c"/>
    <property type="match status" value="1"/>
</dbReference>
<keyword evidence="8 12" id="KW-1133">Transmembrane helix</keyword>
<evidence type="ECO:0000256" key="10">
    <source>
        <dbReference type="ARBA" id="ARBA00023136"/>
    </source>
</evidence>
<keyword evidence="16" id="KW-1185">Reference proteome</keyword>
<sequence length="453" mass="48023">MSLRAKLALLFGAMGLLASALVGVFAFRATAGELVETTDAFLTTRAEEIAGGSRRSPGNRPSGGRNGDENVVVLQQPFEEDALAQTITADGDVLPASMALPVTDNTDAMAALEPGRVSTENVRFDDISIDGTSYRMVSMALPDGGAVQVARATGEDDDVLSALTLRIGLIAAAVAVAGAVAGWLIARQTTSSLRRLAGVASDVAETGDFTTAVDVSSRDEIGQLATSFRSMLAALEESREQQLRLVHDAGHELRTPLTSLRANVALLDRFERLAPDDRREIVAAVESELVELSDLFTELIELATDQRSTDMHVEAIDLADLAERVAERWERRTSREIVLSTTSSPVDGDAAMLERAITNLLSNAHKFSPEGSPIEIVVAAGRLAVRDSGPGVPAADRARIFDRFYRSELTRSMPGSGLGLAIVSQIVELHGGTVFVDDAPDGGAEIGFTLAAR</sequence>
<dbReference type="InterPro" id="IPR004358">
    <property type="entry name" value="Sig_transdc_His_kin-like_C"/>
</dbReference>
<keyword evidence="10 12" id="KW-0472">Membrane</keyword>
<keyword evidence="7 15" id="KW-0418">Kinase</keyword>
<dbReference type="InterPro" id="IPR005467">
    <property type="entry name" value="His_kinase_dom"/>
</dbReference>
<dbReference type="InterPro" id="IPR003660">
    <property type="entry name" value="HAMP_dom"/>
</dbReference>
<dbReference type="Gene3D" id="1.10.287.130">
    <property type="match status" value="1"/>
</dbReference>
<dbReference type="PANTHER" id="PTHR45436">
    <property type="entry name" value="SENSOR HISTIDINE KINASE YKOH"/>
    <property type="match status" value="1"/>
</dbReference>
<evidence type="ECO:0000256" key="6">
    <source>
        <dbReference type="ARBA" id="ARBA00022692"/>
    </source>
</evidence>
<dbReference type="EC" id="2.7.13.3" evidence="3"/>
<comment type="catalytic activity">
    <reaction evidence="1">
        <text>ATP + protein L-histidine = ADP + protein N-phospho-L-histidine.</text>
        <dbReference type="EC" id="2.7.13.3"/>
    </reaction>
</comment>
<dbReference type="PRINTS" id="PR00344">
    <property type="entry name" value="BCTRLSENSOR"/>
</dbReference>
<gene>
    <name evidence="15" type="primary">mprB</name>
    <name evidence="15" type="ORF">YM304_01400</name>
</gene>
<accession>A0A6C7DU38</accession>
<dbReference type="InterPro" id="IPR003661">
    <property type="entry name" value="HisK_dim/P_dom"/>
</dbReference>
<evidence type="ECO:0000256" key="7">
    <source>
        <dbReference type="ARBA" id="ARBA00022777"/>
    </source>
</evidence>
<dbReference type="Proteomes" id="UP000011863">
    <property type="component" value="Chromosome"/>
</dbReference>
<comment type="subcellular location">
    <subcellularLocation>
        <location evidence="2">Cell membrane</location>
    </subcellularLocation>
</comment>
<dbReference type="InterPro" id="IPR036097">
    <property type="entry name" value="HisK_dim/P_sf"/>
</dbReference>
<name>A0A6C7DU38_ILUCY</name>
<dbReference type="GO" id="GO:0005886">
    <property type="term" value="C:plasma membrane"/>
    <property type="evidence" value="ECO:0007669"/>
    <property type="project" value="UniProtKB-SubCell"/>
</dbReference>
<dbReference type="Pfam" id="PF00512">
    <property type="entry name" value="HisKA"/>
    <property type="match status" value="1"/>
</dbReference>
<feature type="compositionally biased region" description="Low complexity" evidence="11">
    <location>
        <begin position="51"/>
        <end position="63"/>
    </location>
</feature>
<dbReference type="PROSITE" id="PS50885">
    <property type="entry name" value="HAMP"/>
    <property type="match status" value="1"/>
</dbReference>
<protein>
    <recommendedName>
        <fullName evidence="3">histidine kinase</fullName>
        <ecNumber evidence="3">2.7.13.3</ecNumber>
    </recommendedName>
</protein>
<feature type="domain" description="HAMP" evidence="14">
    <location>
        <begin position="187"/>
        <end position="240"/>
    </location>
</feature>
<evidence type="ECO:0000313" key="15">
    <source>
        <dbReference type="EMBL" id="BAN00454.1"/>
    </source>
</evidence>
<feature type="domain" description="Histidine kinase" evidence="13">
    <location>
        <begin position="248"/>
        <end position="453"/>
    </location>
</feature>
<dbReference type="InterPro" id="IPR050428">
    <property type="entry name" value="TCS_sensor_his_kinase"/>
</dbReference>
<evidence type="ECO:0000256" key="1">
    <source>
        <dbReference type="ARBA" id="ARBA00000085"/>
    </source>
</evidence>
<dbReference type="EMBL" id="AP012057">
    <property type="protein sequence ID" value="BAN00454.1"/>
    <property type="molecule type" value="Genomic_DNA"/>
</dbReference>
<dbReference type="InterPro" id="IPR003594">
    <property type="entry name" value="HATPase_dom"/>
</dbReference>
<evidence type="ECO:0000313" key="16">
    <source>
        <dbReference type="Proteomes" id="UP000011863"/>
    </source>
</evidence>
<evidence type="ECO:0000256" key="3">
    <source>
        <dbReference type="ARBA" id="ARBA00012438"/>
    </source>
</evidence>
<evidence type="ECO:0000256" key="5">
    <source>
        <dbReference type="ARBA" id="ARBA00022679"/>
    </source>
</evidence>
<evidence type="ECO:0000256" key="2">
    <source>
        <dbReference type="ARBA" id="ARBA00004236"/>
    </source>
</evidence>
<dbReference type="PROSITE" id="PS50109">
    <property type="entry name" value="HIS_KIN"/>
    <property type="match status" value="1"/>
</dbReference>
<dbReference type="SUPFAM" id="SSF55874">
    <property type="entry name" value="ATPase domain of HSP90 chaperone/DNA topoisomerase II/histidine kinase"/>
    <property type="match status" value="1"/>
</dbReference>
<feature type="transmembrane region" description="Helical" evidence="12">
    <location>
        <begin position="167"/>
        <end position="186"/>
    </location>
</feature>
<keyword evidence="6 12" id="KW-0812">Transmembrane</keyword>
<dbReference type="GO" id="GO:0000155">
    <property type="term" value="F:phosphorelay sensor kinase activity"/>
    <property type="evidence" value="ECO:0007669"/>
    <property type="project" value="InterPro"/>
</dbReference>
<dbReference type="SMART" id="SM00304">
    <property type="entry name" value="HAMP"/>
    <property type="match status" value="1"/>
</dbReference>
<dbReference type="SUPFAM" id="SSF47384">
    <property type="entry name" value="Homodimeric domain of signal transducing histidine kinase"/>
    <property type="match status" value="1"/>
</dbReference>
<keyword evidence="9" id="KW-0902">Two-component regulatory system</keyword>
<dbReference type="SMART" id="SM00387">
    <property type="entry name" value="HATPase_c"/>
    <property type="match status" value="1"/>
</dbReference>
<evidence type="ECO:0000259" key="14">
    <source>
        <dbReference type="PROSITE" id="PS50885"/>
    </source>
</evidence>
<dbReference type="KEGG" id="aym:YM304_01400"/>
<feature type="region of interest" description="Disordered" evidence="11">
    <location>
        <begin position="48"/>
        <end position="68"/>
    </location>
</feature>
<organism evidence="15 16">
    <name type="scientific">Ilumatobacter coccineus (strain NBRC 103263 / KCTC 29153 / YM16-304)</name>
    <dbReference type="NCBI Taxonomy" id="1313172"/>
    <lineage>
        <taxon>Bacteria</taxon>
        <taxon>Bacillati</taxon>
        <taxon>Actinomycetota</taxon>
        <taxon>Acidimicrobiia</taxon>
        <taxon>Acidimicrobiales</taxon>
        <taxon>Ilumatobacteraceae</taxon>
        <taxon>Ilumatobacter</taxon>
    </lineage>
</organism>
<evidence type="ECO:0000259" key="13">
    <source>
        <dbReference type="PROSITE" id="PS50109"/>
    </source>
</evidence>
<dbReference type="CDD" id="cd00082">
    <property type="entry name" value="HisKA"/>
    <property type="match status" value="1"/>
</dbReference>
<evidence type="ECO:0000256" key="8">
    <source>
        <dbReference type="ARBA" id="ARBA00022989"/>
    </source>
</evidence>
<keyword evidence="4" id="KW-0597">Phosphoprotein</keyword>
<dbReference type="AlphaFoldDB" id="A0A6C7DU38"/>
<evidence type="ECO:0000256" key="4">
    <source>
        <dbReference type="ARBA" id="ARBA00022553"/>
    </source>
</evidence>
<dbReference type="RefSeq" id="WP_015439702.1">
    <property type="nucleotide sequence ID" value="NC_020520.1"/>
</dbReference>
<keyword evidence="5 15" id="KW-0808">Transferase</keyword>
<dbReference type="PANTHER" id="PTHR45436:SF5">
    <property type="entry name" value="SENSOR HISTIDINE KINASE TRCS"/>
    <property type="match status" value="1"/>
</dbReference>
<proteinExistence type="predicted"/>
<dbReference type="SMART" id="SM00388">
    <property type="entry name" value="HisKA"/>
    <property type="match status" value="1"/>
</dbReference>
<dbReference type="SUPFAM" id="SSF158472">
    <property type="entry name" value="HAMP domain-like"/>
    <property type="match status" value="1"/>
</dbReference>
<dbReference type="CDD" id="cd00075">
    <property type="entry name" value="HATPase"/>
    <property type="match status" value="1"/>
</dbReference>
<dbReference type="InterPro" id="IPR036890">
    <property type="entry name" value="HATPase_C_sf"/>
</dbReference>
<dbReference type="Pfam" id="PF00672">
    <property type="entry name" value="HAMP"/>
    <property type="match status" value="1"/>
</dbReference>
<evidence type="ECO:0000256" key="9">
    <source>
        <dbReference type="ARBA" id="ARBA00023012"/>
    </source>
</evidence>
<dbReference type="OrthoDB" id="9786919at2"/>
<evidence type="ECO:0000256" key="11">
    <source>
        <dbReference type="SAM" id="MobiDB-lite"/>
    </source>
</evidence>
<dbReference type="Gene3D" id="6.10.340.10">
    <property type="match status" value="1"/>
</dbReference>